<accession>A0A4Q4KRP8</accession>
<dbReference type="RefSeq" id="WP_130091959.1">
    <property type="nucleotide sequence ID" value="NZ_SETE01000001.1"/>
</dbReference>
<dbReference type="AlphaFoldDB" id="A0A4Q4KRP8"/>
<gene>
    <name evidence="3" type="ORF">ERX46_00975</name>
</gene>
<dbReference type="PANTHER" id="PTHR47649:SF1">
    <property type="entry name" value="RIBONUCLEASE D"/>
    <property type="match status" value="1"/>
</dbReference>
<comment type="caution">
    <text evidence="3">The sequence shown here is derived from an EMBL/GenBank/DDBJ whole genome shotgun (WGS) entry which is preliminary data.</text>
</comment>
<sequence>MNSNIQYIDNTASFEEVVKSLSTKNEICIDLEFDKNHFRYGFNLCLMQIFDGENCYLIDPLKGLNIELIFPILENPSIQIICFAFNEDMRLLHHLGAKPNNIVDLGVAMRLLNYETLSLNNSLLAVLGEDFPIDTKSSQQKSNWFQRPLTEQQHVYAAEDVFHLPALKNELIKKLEEENRSNWFVEEMEAFKNYDWSGGEKVAYLTKKDQKLLSLREWIRFEKIMDYREELGASLSRPTYKVLDKKIAFLLATKPKKVSEWTALKGVHPKLKVEKVQHKIEALLEEAEKEIQENRITMGQSSIPTLTNEQRIKISNNRRRVQDVKENFFTPLKEEVKNDFGENYSNYFLSNRKMVEYVTGEQVLLSYQRVMIEHIAKKLGLELPGFMLG</sequence>
<dbReference type="GO" id="GO:0003676">
    <property type="term" value="F:nucleic acid binding"/>
    <property type="evidence" value="ECO:0007669"/>
    <property type="project" value="InterPro"/>
</dbReference>
<dbReference type="InterPro" id="IPR012337">
    <property type="entry name" value="RNaseH-like_sf"/>
</dbReference>
<dbReference type="InterPro" id="IPR036397">
    <property type="entry name" value="RNaseH_sf"/>
</dbReference>
<feature type="domain" description="3'-5' exonuclease" evidence="2">
    <location>
        <begin position="5"/>
        <end position="176"/>
    </location>
</feature>
<dbReference type="InterPro" id="IPR051086">
    <property type="entry name" value="RNase_D-like"/>
</dbReference>
<dbReference type="InterPro" id="IPR002562">
    <property type="entry name" value="3'-5'_exonuclease_dom"/>
</dbReference>
<dbReference type="SUPFAM" id="SSF53098">
    <property type="entry name" value="Ribonuclease H-like"/>
    <property type="match status" value="1"/>
</dbReference>
<dbReference type="GO" id="GO:0008408">
    <property type="term" value="F:3'-5' exonuclease activity"/>
    <property type="evidence" value="ECO:0007669"/>
    <property type="project" value="InterPro"/>
</dbReference>
<proteinExistence type="predicted"/>
<reference evidence="3 4" key="1">
    <citation type="submission" date="2019-02" db="EMBL/GenBank/DDBJ databases">
        <title>Genome sequence of the sea-ice species Brumimicrobium glaciale.</title>
        <authorList>
            <person name="Bowman J.P."/>
        </authorList>
    </citation>
    <scope>NUCLEOTIDE SEQUENCE [LARGE SCALE GENOMIC DNA]</scope>
    <source>
        <strain evidence="3 4">IC156</strain>
    </source>
</reference>
<keyword evidence="1" id="KW-0175">Coiled coil</keyword>
<dbReference type="Pfam" id="PF01612">
    <property type="entry name" value="DNA_pol_A_exo1"/>
    <property type="match status" value="1"/>
</dbReference>
<dbReference type="EMBL" id="SETE01000001">
    <property type="protein sequence ID" value="RYM35592.1"/>
    <property type="molecule type" value="Genomic_DNA"/>
</dbReference>
<dbReference type="GO" id="GO:0006139">
    <property type="term" value="P:nucleobase-containing compound metabolic process"/>
    <property type="evidence" value="ECO:0007669"/>
    <property type="project" value="InterPro"/>
</dbReference>
<feature type="coiled-coil region" evidence="1">
    <location>
        <begin position="270"/>
        <end position="297"/>
    </location>
</feature>
<dbReference type="CDD" id="cd06142">
    <property type="entry name" value="RNaseD_exo"/>
    <property type="match status" value="1"/>
</dbReference>
<name>A0A4Q4KRP8_9FLAO</name>
<dbReference type="Gene3D" id="3.30.420.10">
    <property type="entry name" value="Ribonuclease H-like superfamily/Ribonuclease H"/>
    <property type="match status" value="1"/>
</dbReference>
<dbReference type="Proteomes" id="UP000293952">
    <property type="component" value="Unassembled WGS sequence"/>
</dbReference>
<keyword evidence="4" id="KW-1185">Reference proteome</keyword>
<protein>
    <submittedName>
        <fullName evidence="3">Ribonuclease D</fullName>
    </submittedName>
</protein>
<dbReference type="OrthoDB" id="9800549at2"/>
<organism evidence="3 4">
    <name type="scientific">Brumimicrobium glaciale</name>
    <dbReference type="NCBI Taxonomy" id="200475"/>
    <lineage>
        <taxon>Bacteria</taxon>
        <taxon>Pseudomonadati</taxon>
        <taxon>Bacteroidota</taxon>
        <taxon>Flavobacteriia</taxon>
        <taxon>Flavobacteriales</taxon>
        <taxon>Crocinitomicaceae</taxon>
        <taxon>Brumimicrobium</taxon>
    </lineage>
</organism>
<evidence type="ECO:0000256" key="1">
    <source>
        <dbReference type="SAM" id="Coils"/>
    </source>
</evidence>
<dbReference type="PANTHER" id="PTHR47649">
    <property type="entry name" value="RIBONUCLEASE D"/>
    <property type="match status" value="1"/>
</dbReference>
<evidence type="ECO:0000259" key="2">
    <source>
        <dbReference type="SMART" id="SM00474"/>
    </source>
</evidence>
<evidence type="ECO:0000313" key="4">
    <source>
        <dbReference type="Proteomes" id="UP000293952"/>
    </source>
</evidence>
<evidence type="ECO:0000313" key="3">
    <source>
        <dbReference type="EMBL" id="RYM35592.1"/>
    </source>
</evidence>
<dbReference type="SMART" id="SM00474">
    <property type="entry name" value="35EXOc"/>
    <property type="match status" value="1"/>
</dbReference>